<feature type="compositionally biased region" description="Basic and acidic residues" evidence="2">
    <location>
        <begin position="362"/>
        <end position="385"/>
    </location>
</feature>
<evidence type="ECO:0000313" key="3">
    <source>
        <dbReference type="Ensembl" id="ENSKMAP00000025498.1"/>
    </source>
</evidence>
<keyword evidence="4" id="KW-1185">Reference proteome</keyword>
<name>A0A3Q3B7D0_KRYMA</name>
<feature type="region of interest" description="Disordered" evidence="2">
    <location>
        <begin position="350"/>
        <end position="468"/>
    </location>
</feature>
<accession>A0A3Q3B7D0</accession>
<dbReference type="InterPro" id="IPR004965">
    <property type="entry name" value="Paralemmin"/>
</dbReference>
<dbReference type="Pfam" id="PF03285">
    <property type="entry name" value="Paralemmin"/>
    <property type="match status" value="1"/>
</dbReference>
<sequence length="468" mass="51388">MDETEQYKQRLEAIAEKRRLQEEQDRARREQEDERLRQQQLKRKSLRDQWLMEGTPLSPTSPNNQNPYSSVFSSQTQDMEKPIDKLQPDIQRLAEEQDTVQKLHEAVKVAEAGAEEVQDVRQNGQNDATRPETSDDDVKKTQSPPEIEAAVVLTNGQGHLEANTNHNNSEQSVLNQNGPARVFEGVDSIKLEPEISVTEAASGPNVSINEAEEEGTLMMRAEPVFITDEGGDVPDDLSSQEDQQESDKASLPQSDSGDTGEEDMELVVETESAPEPLPESEISEATELTVEAQPTPEEEDVEGAIKSCTNDEEETKTNVQEEKMEDPVCVQLQSLASALEGATVAPVPVYTEVPPSAPSPEAEVHTKGEAPEAPVEEKAEVKVEDPAFQLGHFQEVPLTETQDNQKKEAEPGEKEPLLMKAEASAVNSEPAGSTTSPVATETPSPATRSQGDENQRPKRKTCQCCSVM</sequence>
<dbReference type="RefSeq" id="XP_017285992.1">
    <property type="nucleotide sequence ID" value="XM_017430503.3"/>
</dbReference>
<feature type="compositionally biased region" description="Acidic residues" evidence="2">
    <location>
        <begin position="258"/>
        <end position="268"/>
    </location>
</feature>
<protein>
    <submittedName>
        <fullName evidence="3">Paralemmin-3-like</fullName>
    </submittedName>
</protein>
<evidence type="ECO:0000256" key="2">
    <source>
        <dbReference type="SAM" id="MobiDB-lite"/>
    </source>
</evidence>
<dbReference type="PANTHER" id="PTHR47528:SF1">
    <property type="entry name" value="PARALEMMIN-3"/>
    <property type="match status" value="1"/>
</dbReference>
<dbReference type="GO" id="GO:0008360">
    <property type="term" value="P:regulation of cell shape"/>
    <property type="evidence" value="ECO:0007669"/>
    <property type="project" value="InterPro"/>
</dbReference>
<reference evidence="3" key="1">
    <citation type="submission" date="2025-08" db="UniProtKB">
        <authorList>
            <consortium name="Ensembl"/>
        </authorList>
    </citation>
    <scope>IDENTIFICATION</scope>
</reference>
<dbReference type="GO" id="GO:0016020">
    <property type="term" value="C:membrane"/>
    <property type="evidence" value="ECO:0007669"/>
    <property type="project" value="InterPro"/>
</dbReference>
<dbReference type="RefSeq" id="XP_017285994.1">
    <property type="nucleotide sequence ID" value="XM_017430505.3"/>
</dbReference>
<feature type="region of interest" description="Disordered" evidence="2">
    <location>
        <begin position="111"/>
        <end position="146"/>
    </location>
</feature>
<evidence type="ECO:0000313" key="4">
    <source>
        <dbReference type="Proteomes" id="UP000264800"/>
    </source>
</evidence>
<dbReference type="AlphaFoldDB" id="A0A3Q3B7D0"/>
<dbReference type="InterPro" id="IPR024149">
    <property type="entry name" value="Paralemmin-3"/>
</dbReference>
<reference evidence="3" key="2">
    <citation type="submission" date="2025-09" db="UniProtKB">
        <authorList>
            <consortium name="Ensembl"/>
        </authorList>
    </citation>
    <scope>IDENTIFICATION</scope>
</reference>
<dbReference type="GeneTree" id="ENSGT00940000173081"/>
<organism evidence="3 4">
    <name type="scientific">Kryptolebias marmoratus</name>
    <name type="common">Mangrove killifish</name>
    <name type="synonym">Rivulus marmoratus</name>
    <dbReference type="NCBI Taxonomy" id="37003"/>
    <lineage>
        <taxon>Eukaryota</taxon>
        <taxon>Metazoa</taxon>
        <taxon>Chordata</taxon>
        <taxon>Craniata</taxon>
        <taxon>Vertebrata</taxon>
        <taxon>Euteleostomi</taxon>
        <taxon>Actinopterygii</taxon>
        <taxon>Neopterygii</taxon>
        <taxon>Teleostei</taxon>
        <taxon>Neoteleostei</taxon>
        <taxon>Acanthomorphata</taxon>
        <taxon>Ovalentaria</taxon>
        <taxon>Atherinomorphae</taxon>
        <taxon>Cyprinodontiformes</taxon>
        <taxon>Rivulidae</taxon>
        <taxon>Kryptolebias</taxon>
    </lineage>
</organism>
<dbReference type="OMA" id="RAECVII"/>
<feature type="region of interest" description="Disordered" evidence="2">
    <location>
        <begin position="18"/>
        <end position="84"/>
    </location>
</feature>
<feature type="compositionally biased region" description="Basic and acidic residues" evidence="2">
    <location>
        <begin position="18"/>
        <end position="37"/>
    </location>
</feature>
<feature type="compositionally biased region" description="Polar residues" evidence="2">
    <location>
        <begin position="57"/>
        <end position="77"/>
    </location>
</feature>
<dbReference type="KEGG" id="kmr:108244364"/>
<dbReference type="Ensembl" id="ENSKMAT00000025818.1">
    <property type="protein sequence ID" value="ENSKMAP00000025498.1"/>
    <property type="gene ID" value="ENSKMAG00000018893.1"/>
</dbReference>
<dbReference type="STRING" id="37003.ENSKMAP00000025498"/>
<evidence type="ECO:0000256" key="1">
    <source>
        <dbReference type="ARBA" id="ARBA00023054"/>
    </source>
</evidence>
<feature type="compositionally biased region" description="Polar residues" evidence="2">
    <location>
        <begin position="425"/>
        <end position="449"/>
    </location>
</feature>
<dbReference type="OrthoDB" id="8942276at2759"/>
<proteinExistence type="predicted"/>
<feature type="compositionally biased region" description="Basic and acidic residues" evidence="2">
    <location>
        <begin position="129"/>
        <end position="140"/>
    </location>
</feature>
<dbReference type="CTD" id="342979"/>
<dbReference type="PANTHER" id="PTHR47528">
    <property type="entry name" value="PARALEMMIN-3"/>
    <property type="match status" value="1"/>
</dbReference>
<dbReference type="Proteomes" id="UP000264800">
    <property type="component" value="Unplaced"/>
</dbReference>
<dbReference type="RefSeq" id="XP_017285991.1">
    <property type="nucleotide sequence ID" value="XM_017430502.3"/>
</dbReference>
<feature type="compositionally biased region" description="Acidic residues" evidence="2">
    <location>
        <begin position="229"/>
        <end position="244"/>
    </location>
</feature>
<dbReference type="GeneID" id="108244364"/>
<feature type="compositionally biased region" description="Basic and acidic residues" evidence="2">
    <location>
        <begin position="403"/>
        <end position="417"/>
    </location>
</feature>
<keyword evidence="1" id="KW-0175">Coiled coil</keyword>
<feature type="region of interest" description="Disordered" evidence="2">
    <location>
        <begin position="223"/>
        <end position="323"/>
    </location>
</feature>